<dbReference type="Pfam" id="PF02909">
    <property type="entry name" value="TetR_C_1"/>
    <property type="match status" value="1"/>
</dbReference>
<dbReference type="InterPro" id="IPR036271">
    <property type="entry name" value="Tet_transcr_reg_TetR-rel_C_sf"/>
</dbReference>
<evidence type="ECO:0000256" key="3">
    <source>
        <dbReference type="ARBA" id="ARBA00023125"/>
    </source>
</evidence>
<dbReference type="EMBL" id="JAINVZ010000001">
    <property type="protein sequence ID" value="MBY8883322.1"/>
    <property type="molecule type" value="Genomic_DNA"/>
</dbReference>
<dbReference type="InterPro" id="IPR001647">
    <property type="entry name" value="HTH_TetR"/>
</dbReference>
<dbReference type="InterPro" id="IPR003012">
    <property type="entry name" value="Tet_transcr_reg_TetR"/>
</dbReference>
<keyword evidence="3 5" id="KW-0238">DNA-binding</keyword>
<dbReference type="PROSITE" id="PS50977">
    <property type="entry name" value="HTH_TETR_2"/>
    <property type="match status" value="1"/>
</dbReference>
<evidence type="ECO:0000256" key="4">
    <source>
        <dbReference type="ARBA" id="ARBA00023163"/>
    </source>
</evidence>
<comment type="caution">
    <text evidence="7">The sequence shown here is derived from an EMBL/GenBank/DDBJ whole genome shotgun (WGS) entry which is preliminary data.</text>
</comment>
<evidence type="ECO:0000256" key="5">
    <source>
        <dbReference type="PROSITE-ProRule" id="PRU00335"/>
    </source>
</evidence>
<dbReference type="InterPro" id="IPR004111">
    <property type="entry name" value="Repressor_TetR_C"/>
</dbReference>
<keyword evidence="4" id="KW-0804">Transcription</keyword>
<reference evidence="7 8" key="1">
    <citation type="submission" date="2021-08" db="EMBL/GenBank/DDBJ databases">
        <title>Streptomyces sp. PTM05 isolated from lichen.</title>
        <authorList>
            <person name="Somphong A."/>
            <person name="Phongsopitanun W."/>
            <person name="Tanasupawat S."/>
        </authorList>
    </citation>
    <scope>NUCLEOTIDE SEQUENCE [LARGE SCALE GENOMIC DNA]</scope>
    <source>
        <strain evidence="7 8">Ptm05</strain>
    </source>
</reference>
<dbReference type="InterPro" id="IPR009057">
    <property type="entry name" value="Homeodomain-like_sf"/>
</dbReference>
<evidence type="ECO:0000259" key="6">
    <source>
        <dbReference type="PROSITE" id="PS50977"/>
    </source>
</evidence>
<organism evidence="7 8">
    <name type="scientific">Streptantibioticus parmotrematis</name>
    <dbReference type="NCBI Taxonomy" id="2873249"/>
    <lineage>
        <taxon>Bacteria</taxon>
        <taxon>Bacillati</taxon>
        <taxon>Actinomycetota</taxon>
        <taxon>Actinomycetes</taxon>
        <taxon>Kitasatosporales</taxon>
        <taxon>Streptomycetaceae</taxon>
        <taxon>Streptantibioticus</taxon>
    </lineage>
</organism>
<sequence length="225" mass="23761">MTDRRKRGRGERAGLTRQSVLDAALELADRKGLRALSMRALGAELGVEAMTLYHYVPHKDALLDGIVERAVDEIALPAADTNADWRDAMRAYAESLRTTLLRHPGVLPLVATRPAATPGTLRAVERGLTVLRAAGLPLGRSVDTLNALSLFVIAHTAAEVASAPVNEAGAAGSPQALAQLDPRDFPLVAEAARTGAGTDDAERFRFGIQALITGCAALLGEPSRD</sequence>
<keyword evidence="1" id="KW-0678">Repressor</keyword>
<dbReference type="SUPFAM" id="SSF46689">
    <property type="entry name" value="Homeodomain-like"/>
    <property type="match status" value="1"/>
</dbReference>
<accession>A0ABS7QN87</accession>
<proteinExistence type="predicted"/>
<dbReference type="Pfam" id="PF00440">
    <property type="entry name" value="TetR_N"/>
    <property type="match status" value="1"/>
</dbReference>
<dbReference type="Gene3D" id="1.10.357.10">
    <property type="entry name" value="Tetracycline Repressor, domain 2"/>
    <property type="match status" value="1"/>
</dbReference>
<gene>
    <name evidence="7" type="ORF">K7472_00485</name>
</gene>
<dbReference type="PRINTS" id="PR00400">
    <property type="entry name" value="TETREPRESSOR"/>
</dbReference>
<dbReference type="PANTHER" id="PTHR30055:SF151">
    <property type="entry name" value="TRANSCRIPTIONAL REGULATORY PROTEIN"/>
    <property type="match status" value="1"/>
</dbReference>
<evidence type="ECO:0000256" key="1">
    <source>
        <dbReference type="ARBA" id="ARBA00022491"/>
    </source>
</evidence>
<keyword evidence="2" id="KW-0805">Transcription regulation</keyword>
<protein>
    <submittedName>
        <fullName evidence="7">TetR/AcrR family transcriptional regulator</fullName>
    </submittedName>
</protein>
<dbReference type="RefSeq" id="WP_222972883.1">
    <property type="nucleotide sequence ID" value="NZ_JAINVZ010000001.1"/>
</dbReference>
<dbReference type="PRINTS" id="PR00455">
    <property type="entry name" value="HTHTETR"/>
</dbReference>
<evidence type="ECO:0000313" key="8">
    <source>
        <dbReference type="Proteomes" id="UP001198565"/>
    </source>
</evidence>
<feature type="DNA-binding region" description="H-T-H motif" evidence="5">
    <location>
        <begin position="37"/>
        <end position="56"/>
    </location>
</feature>
<name>A0ABS7QN87_9ACTN</name>
<evidence type="ECO:0000256" key="2">
    <source>
        <dbReference type="ARBA" id="ARBA00023015"/>
    </source>
</evidence>
<dbReference type="Proteomes" id="UP001198565">
    <property type="component" value="Unassembled WGS sequence"/>
</dbReference>
<evidence type="ECO:0000313" key="7">
    <source>
        <dbReference type="EMBL" id="MBY8883322.1"/>
    </source>
</evidence>
<feature type="domain" description="HTH tetR-type" evidence="6">
    <location>
        <begin position="14"/>
        <end position="74"/>
    </location>
</feature>
<keyword evidence="8" id="KW-1185">Reference proteome</keyword>
<dbReference type="PANTHER" id="PTHR30055">
    <property type="entry name" value="HTH-TYPE TRANSCRIPTIONAL REGULATOR RUTR"/>
    <property type="match status" value="1"/>
</dbReference>
<dbReference type="SUPFAM" id="SSF48498">
    <property type="entry name" value="Tetracyclin repressor-like, C-terminal domain"/>
    <property type="match status" value="1"/>
</dbReference>
<dbReference type="InterPro" id="IPR050109">
    <property type="entry name" value="HTH-type_TetR-like_transc_reg"/>
</dbReference>